<comment type="caution">
    <text evidence="10">The sequence shown here is derived from an EMBL/GenBank/DDBJ whole genome shotgun (WGS) entry which is preliminary data.</text>
</comment>
<feature type="transmembrane region" description="Helical" evidence="9">
    <location>
        <begin position="187"/>
        <end position="208"/>
    </location>
</feature>
<comment type="similarity">
    <text evidence="8">Belongs to the binding-protein-dependent transport system permease family. LivHM subfamily.</text>
</comment>
<dbReference type="GO" id="GO:0005886">
    <property type="term" value="C:plasma membrane"/>
    <property type="evidence" value="ECO:0007669"/>
    <property type="project" value="UniProtKB-SubCell"/>
</dbReference>
<dbReference type="GO" id="GO:0022857">
    <property type="term" value="F:transmembrane transporter activity"/>
    <property type="evidence" value="ECO:0007669"/>
    <property type="project" value="InterPro"/>
</dbReference>
<dbReference type="Proteomes" id="UP000241421">
    <property type="component" value="Unassembled WGS sequence"/>
</dbReference>
<evidence type="ECO:0000256" key="4">
    <source>
        <dbReference type="ARBA" id="ARBA00022692"/>
    </source>
</evidence>
<dbReference type="OrthoDB" id="25113at2"/>
<dbReference type="EMBL" id="PXWF02000191">
    <property type="protein sequence ID" value="PWF48460.1"/>
    <property type="molecule type" value="Genomic_DNA"/>
</dbReference>
<gene>
    <name evidence="10" type="ORF">C7C56_011535</name>
</gene>
<feature type="transmembrane region" description="Helical" evidence="9">
    <location>
        <begin position="228"/>
        <end position="253"/>
    </location>
</feature>
<comment type="subcellular location">
    <subcellularLocation>
        <location evidence="1">Cell membrane</location>
        <topology evidence="1">Multi-pass membrane protein</topology>
    </subcellularLocation>
</comment>
<evidence type="ECO:0000313" key="11">
    <source>
        <dbReference type="Proteomes" id="UP000241421"/>
    </source>
</evidence>
<keyword evidence="6 9" id="KW-1133">Transmembrane helix</keyword>
<dbReference type="GO" id="GO:0006865">
    <property type="term" value="P:amino acid transport"/>
    <property type="evidence" value="ECO:0007669"/>
    <property type="project" value="UniProtKB-KW"/>
</dbReference>
<feature type="transmembrane region" description="Helical" evidence="9">
    <location>
        <begin position="48"/>
        <end position="81"/>
    </location>
</feature>
<dbReference type="CDD" id="cd06582">
    <property type="entry name" value="TM_PBP1_LivH_like"/>
    <property type="match status" value="1"/>
</dbReference>
<evidence type="ECO:0000256" key="9">
    <source>
        <dbReference type="SAM" id="Phobius"/>
    </source>
</evidence>
<dbReference type="PANTHER" id="PTHR11795:SF450">
    <property type="entry name" value="ABC TRANSPORTER PERMEASE PROTEIN"/>
    <property type="match status" value="1"/>
</dbReference>
<keyword evidence="3" id="KW-1003">Cell membrane</keyword>
<evidence type="ECO:0000256" key="8">
    <source>
        <dbReference type="ARBA" id="ARBA00037998"/>
    </source>
</evidence>
<proteinExistence type="inferred from homology"/>
<name>A0A2U2HLS9_9BURK</name>
<keyword evidence="5" id="KW-0029">Amino-acid transport</keyword>
<dbReference type="RefSeq" id="WP_106757547.1">
    <property type="nucleotide sequence ID" value="NZ_PXWF02000191.1"/>
</dbReference>
<sequence length="281" mass="28710">MSNFFQVVFAGMVLGLIYSVIALGYQATYSTSKTLNFGQGEAVALGGLLGFTLAPLITFWGALPVVALAGAGLGLFTYYAAVAPAIRRGSESGWILGTIALGPLVLKNAFEAIWGKDDLAVAAPFANTPFELAGILILPMELLTMGTVLLAVLALGWFMARTRHGKAVTAVAINSATAELMGIRSSAVVSGSYALSGALAGLAGLLIAPLTTTSASMGVVLGLKAFQVAVLGGLTSVRGVLVGGLFIGVLDAVTAYAVSSRYKEIPGLLLLLLMLSVRPTG</sequence>
<evidence type="ECO:0000256" key="5">
    <source>
        <dbReference type="ARBA" id="ARBA00022970"/>
    </source>
</evidence>
<evidence type="ECO:0000256" key="3">
    <source>
        <dbReference type="ARBA" id="ARBA00022475"/>
    </source>
</evidence>
<evidence type="ECO:0000256" key="2">
    <source>
        <dbReference type="ARBA" id="ARBA00022448"/>
    </source>
</evidence>
<organism evidence="10 11">
    <name type="scientific">Massilia glaciei</name>
    <dbReference type="NCBI Taxonomy" id="1524097"/>
    <lineage>
        <taxon>Bacteria</taxon>
        <taxon>Pseudomonadati</taxon>
        <taxon>Pseudomonadota</taxon>
        <taxon>Betaproteobacteria</taxon>
        <taxon>Burkholderiales</taxon>
        <taxon>Oxalobacteraceae</taxon>
        <taxon>Telluria group</taxon>
        <taxon>Massilia</taxon>
    </lineage>
</organism>
<evidence type="ECO:0000313" key="10">
    <source>
        <dbReference type="EMBL" id="PWF48460.1"/>
    </source>
</evidence>
<keyword evidence="7 9" id="KW-0472">Membrane</keyword>
<keyword evidence="2" id="KW-0813">Transport</keyword>
<dbReference type="AlphaFoldDB" id="A0A2U2HLS9"/>
<keyword evidence="11" id="KW-1185">Reference proteome</keyword>
<dbReference type="PANTHER" id="PTHR11795">
    <property type="entry name" value="BRANCHED-CHAIN AMINO ACID TRANSPORT SYSTEM PERMEASE PROTEIN LIVH"/>
    <property type="match status" value="1"/>
</dbReference>
<feature type="transmembrane region" description="Helical" evidence="9">
    <location>
        <begin position="134"/>
        <end position="158"/>
    </location>
</feature>
<evidence type="ECO:0000256" key="1">
    <source>
        <dbReference type="ARBA" id="ARBA00004651"/>
    </source>
</evidence>
<accession>A0A2U2HLS9</accession>
<keyword evidence="4 9" id="KW-0812">Transmembrane</keyword>
<dbReference type="InterPro" id="IPR052157">
    <property type="entry name" value="BCAA_transport_permease"/>
</dbReference>
<reference evidence="10 11" key="1">
    <citation type="submission" date="2018-04" db="EMBL/GenBank/DDBJ databases">
        <title>Massilia violaceinigra sp. nov., a novel purple-pigmented bacterium isolated from Tianshan glacier, Xinjiang, China.</title>
        <authorList>
            <person name="Wang H."/>
        </authorList>
    </citation>
    <scope>NUCLEOTIDE SEQUENCE [LARGE SCALE GENOMIC DNA]</scope>
    <source>
        <strain evidence="10 11">B448-2</strain>
    </source>
</reference>
<evidence type="ECO:0000256" key="6">
    <source>
        <dbReference type="ARBA" id="ARBA00022989"/>
    </source>
</evidence>
<evidence type="ECO:0000256" key="7">
    <source>
        <dbReference type="ARBA" id="ARBA00023136"/>
    </source>
</evidence>
<feature type="transmembrane region" description="Helical" evidence="9">
    <location>
        <begin position="93"/>
        <end position="114"/>
    </location>
</feature>
<protein>
    <submittedName>
        <fullName evidence="10">Branched-chain amino acid ABC transporter permease</fullName>
    </submittedName>
</protein>
<feature type="transmembrane region" description="Helical" evidence="9">
    <location>
        <begin position="7"/>
        <end position="28"/>
    </location>
</feature>
<dbReference type="InterPro" id="IPR001851">
    <property type="entry name" value="ABC_transp_permease"/>
</dbReference>
<dbReference type="Pfam" id="PF02653">
    <property type="entry name" value="BPD_transp_2"/>
    <property type="match status" value="1"/>
</dbReference>